<proteinExistence type="predicted"/>
<evidence type="ECO:0000313" key="2">
    <source>
        <dbReference type="Proteomes" id="UP000032049"/>
    </source>
</evidence>
<dbReference type="STRING" id="1503925.TH53_09920"/>
<evidence type="ECO:0008006" key="3">
    <source>
        <dbReference type="Google" id="ProtNLM"/>
    </source>
</evidence>
<protein>
    <recommendedName>
        <fullName evidence="3">N-acetyltransferase domain-containing protein</fullName>
    </recommendedName>
</protein>
<sequence length="183" mass="21151">MVNYQIKTPVMLSVSEIKMILKHWAVEEWINFTVAEFNERFCDSEFHLLSDDKFNILCVTRINFDFKIELDNTVYELPELVGLVAMEKMKGYARQLIGHIVHNLSSRAIACIGFCEAELRPFYEKCSVPILYDQAKYLKEKPVSEEFEPNTDDDILDINLPAHLRDLLAGLNAGHTGYILFED</sequence>
<gene>
    <name evidence="1" type="ORF">TH53_09920</name>
</gene>
<dbReference type="RefSeq" id="WP_041881252.1">
    <property type="nucleotide sequence ID" value="NZ_CP157278.1"/>
</dbReference>
<evidence type="ECO:0000313" key="1">
    <source>
        <dbReference type="EMBL" id="KIO77347.1"/>
    </source>
</evidence>
<accession>A0A0D0GJF9</accession>
<name>A0A0D0GJF9_9SPHI</name>
<comment type="caution">
    <text evidence="1">The sequence shown here is derived from an EMBL/GenBank/DDBJ whole genome shotgun (WGS) entry which is preliminary data.</text>
</comment>
<reference evidence="1 2" key="1">
    <citation type="submission" date="2015-01" db="EMBL/GenBank/DDBJ databases">
        <title>Draft genome sequence of Pedobacter sp. NL19 isolated from sludge of an effluent treatment pond in an abandoned uranium mine.</title>
        <authorList>
            <person name="Santos T."/>
            <person name="Caetano T."/>
            <person name="Covas C."/>
            <person name="Cruz A."/>
            <person name="Mendo S."/>
        </authorList>
    </citation>
    <scope>NUCLEOTIDE SEQUENCE [LARGE SCALE GENOMIC DNA]</scope>
    <source>
        <strain evidence="1 2">NL19</strain>
    </source>
</reference>
<dbReference type="EMBL" id="JXRA01000038">
    <property type="protein sequence ID" value="KIO77347.1"/>
    <property type="molecule type" value="Genomic_DNA"/>
</dbReference>
<organism evidence="1 2">
    <name type="scientific">Pedobacter lusitanus</name>
    <dbReference type="NCBI Taxonomy" id="1503925"/>
    <lineage>
        <taxon>Bacteria</taxon>
        <taxon>Pseudomonadati</taxon>
        <taxon>Bacteroidota</taxon>
        <taxon>Sphingobacteriia</taxon>
        <taxon>Sphingobacteriales</taxon>
        <taxon>Sphingobacteriaceae</taxon>
        <taxon>Pedobacter</taxon>
    </lineage>
</organism>
<keyword evidence="2" id="KW-1185">Reference proteome</keyword>
<dbReference type="AlphaFoldDB" id="A0A0D0GJF9"/>
<dbReference type="Proteomes" id="UP000032049">
    <property type="component" value="Unassembled WGS sequence"/>
</dbReference>